<keyword evidence="2" id="KW-1185">Reference proteome</keyword>
<name>A0ACC3D276_9PEZI</name>
<comment type="caution">
    <text evidence="1">The sequence shown here is derived from an EMBL/GenBank/DDBJ whole genome shotgun (WGS) entry which is preliminary data.</text>
</comment>
<dbReference type="Proteomes" id="UP001186974">
    <property type="component" value="Unassembled WGS sequence"/>
</dbReference>
<dbReference type="EMBL" id="JAWDJW010008344">
    <property type="protein sequence ID" value="KAK3060719.1"/>
    <property type="molecule type" value="Genomic_DNA"/>
</dbReference>
<reference evidence="1" key="1">
    <citation type="submission" date="2024-09" db="EMBL/GenBank/DDBJ databases">
        <title>Black Yeasts Isolated from many extreme environments.</title>
        <authorList>
            <person name="Coleine C."/>
            <person name="Stajich J.E."/>
            <person name="Selbmann L."/>
        </authorList>
    </citation>
    <scope>NUCLEOTIDE SEQUENCE</scope>
    <source>
        <strain evidence="1">CCFEE 5737</strain>
    </source>
</reference>
<proteinExistence type="predicted"/>
<gene>
    <name evidence="1" type="ORF">LTS18_007913</name>
</gene>
<protein>
    <submittedName>
        <fullName evidence="1">Uncharacterized protein</fullName>
    </submittedName>
</protein>
<sequence>MPTLAVFNGTARLSTYLIPKALKAGYDVRAIVRSTSRFYHKVDKHDQLSAHELRDVNDVETLQSQLKGVDVLVLAAGIPLDEPTTLQQDMVHSCVAAIRANIKDGSTPPSVLMLSSAPLSPLMDFEGTSTEPNAKKANLMAKFLRYQMLVHEYDDQERAMRYLEKQSSWLKFQFILPGGILDVSEPEEETVKWRLSTTEMAFDLVITYERLAGAMLGCIDGGLEQGRYVVPIPTSKVKAGFGDMETARANAWSWLKKAVVFPALKGGVMVGIGLVAGLVTARSR</sequence>
<evidence type="ECO:0000313" key="1">
    <source>
        <dbReference type="EMBL" id="KAK3060719.1"/>
    </source>
</evidence>
<accession>A0ACC3D276</accession>
<evidence type="ECO:0000313" key="2">
    <source>
        <dbReference type="Proteomes" id="UP001186974"/>
    </source>
</evidence>
<organism evidence="1 2">
    <name type="scientific">Coniosporium uncinatum</name>
    <dbReference type="NCBI Taxonomy" id="93489"/>
    <lineage>
        <taxon>Eukaryota</taxon>
        <taxon>Fungi</taxon>
        <taxon>Dikarya</taxon>
        <taxon>Ascomycota</taxon>
        <taxon>Pezizomycotina</taxon>
        <taxon>Dothideomycetes</taxon>
        <taxon>Dothideomycetes incertae sedis</taxon>
        <taxon>Coniosporium</taxon>
    </lineage>
</organism>